<evidence type="ECO:0000313" key="1">
    <source>
        <dbReference type="EMBL" id="VDN64869.1"/>
    </source>
</evidence>
<dbReference type="AlphaFoldDB" id="A0A653B8F8"/>
<gene>
    <name evidence="1" type="ORF">POT9AD_3895</name>
</gene>
<proteinExistence type="predicted"/>
<accession>A0A653B8F8</accession>
<reference evidence="1" key="1">
    <citation type="submission" date="2018-11" db="EMBL/GenBank/DDBJ databases">
        <authorList>
            <consortium name="Genoscope - CEA"/>
            <person name="William W."/>
        </authorList>
    </citation>
    <scope>NUCLEOTIDE SEQUENCE [LARGE SCALE GENOMIC DNA]</scope>
    <source>
        <strain evidence="1">T9AD</strain>
    </source>
</reference>
<protein>
    <submittedName>
        <fullName evidence="1">Uncharacterized protein</fullName>
    </submittedName>
</protein>
<dbReference type="EMBL" id="LR130779">
    <property type="protein sequence ID" value="VDN64869.1"/>
    <property type="molecule type" value="Genomic_DNA"/>
</dbReference>
<sequence length="169" mass="18420">MTGSWCVLGWPSDDLSDAVETSSSVAIPLVGRPSEDHSVQHVTQDFVDDARRDRHQHHVGTDLLPFVAIVVRQARVQAAVEVLGDARRQRLAASQVLGDAGWQGRGRADQLAVVAEDDTYPADIDARATQVDPHVFLLTLLTLVTLLALARWRAGEDRGGRQQRAEAQG</sequence>
<name>A0A653B8F8_ECTOL</name>
<organism evidence="1">
    <name type="scientific">Ectopseudomonas oleovorans</name>
    <name type="common">Pseudomonas oleovorans</name>
    <dbReference type="NCBI Taxonomy" id="301"/>
    <lineage>
        <taxon>Bacteria</taxon>
        <taxon>Pseudomonadati</taxon>
        <taxon>Pseudomonadota</taxon>
        <taxon>Gammaproteobacteria</taxon>
        <taxon>Pseudomonadales</taxon>
        <taxon>Pseudomonadaceae</taxon>
        <taxon>Ectopseudomonas</taxon>
    </lineage>
</organism>